<keyword evidence="3" id="KW-1185">Reference proteome</keyword>
<name>A0ABX1RGW9_9PSEU</name>
<proteinExistence type="predicted"/>
<keyword evidence="2" id="KW-0223">Dioxygenase</keyword>
<sequence length="119" mass="12899">MSTISPMIVTPDVEPLLRFYTGLFGAEQAERYPEDGAVFFVGLRIGDSHLGLVSDAAADTTVPQRLLLSIDVEDVDKLLERVEELGGQVLGPANDMPWGQRVAHIKDPDGNAINLTQPV</sequence>
<dbReference type="PANTHER" id="PTHR33993">
    <property type="entry name" value="GLYOXALASE-RELATED"/>
    <property type="match status" value="1"/>
</dbReference>
<evidence type="ECO:0000259" key="1">
    <source>
        <dbReference type="PROSITE" id="PS51819"/>
    </source>
</evidence>
<dbReference type="Gene3D" id="3.10.180.10">
    <property type="entry name" value="2,3-Dihydroxybiphenyl 1,2-Dioxygenase, domain 1"/>
    <property type="match status" value="1"/>
</dbReference>
<dbReference type="InterPro" id="IPR004360">
    <property type="entry name" value="Glyas_Fos-R_dOase_dom"/>
</dbReference>
<dbReference type="EMBL" id="JAAXKY010000073">
    <property type="protein sequence ID" value="NMH79635.1"/>
    <property type="molecule type" value="Genomic_DNA"/>
</dbReference>
<organism evidence="2 3">
    <name type="scientific">Pseudonocardia xinjiangensis</name>
    <dbReference type="NCBI Taxonomy" id="75289"/>
    <lineage>
        <taxon>Bacteria</taxon>
        <taxon>Bacillati</taxon>
        <taxon>Actinomycetota</taxon>
        <taxon>Actinomycetes</taxon>
        <taxon>Pseudonocardiales</taxon>
        <taxon>Pseudonocardiaceae</taxon>
        <taxon>Pseudonocardia</taxon>
    </lineage>
</organism>
<dbReference type="GO" id="GO:0051213">
    <property type="term" value="F:dioxygenase activity"/>
    <property type="evidence" value="ECO:0007669"/>
    <property type="project" value="UniProtKB-KW"/>
</dbReference>
<dbReference type="InterPro" id="IPR037523">
    <property type="entry name" value="VOC_core"/>
</dbReference>
<dbReference type="InterPro" id="IPR029068">
    <property type="entry name" value="Glyas_Bleomycin-R_OHBP_Dase"/>
</dbReference>
<dbReference type="InterPro" id="IPR052164">
    <property type="entry name" value="Anthracycline_SecMetBiosynth"/>
</dbReference>
<keyword evidence="2" id="KW-0560">Oxidoreductase</keyword>
<evidence type="ECO:0000313" key="2">
    <source>
        <dbReference type="EMBL" id="NMH79635.1"/>
    </source>
</evidence>
<dbReference type="PANTHER" id="PTHR33993:SF14">
    <property type="entry name" value="GB|AAF24581.1"/>
    <property type="match status" value="1"/>
</dbReference>
<evidence type="ECO:0000313" key="3">
    <source>
        <dbReference type="Proteomes" id="UP001296706"/>
    </source>
</evidence>
<gene>
    <name evidence="2" type="ORF">HF577_21385</name>
</gene>
<feature type="domain" description="VOC" evidence="1">
    <location>
        <begin position="2"/>
        <end position="118"/>
    </location>
</feature>
<dbReference type="Pfam" id="PF00903">
    <property type="entry name" value="Glyoxalase"/>
    <property type="match status" value="1"/>
</dbReference>
<dbReference type="PROSITE" id="PS51819">
    <property type="entry name" value="VOC"/>
    <property type="match status" value="1"/>
</dbReference>
<dbReference type="Proteomes" id="UP001296706">
    <property type="component" value="Unassembled WGS sequence"/>
</dbReference>
<protein>
    <submittedName>
        <fullName evidence="2">Extradiol dioxygenase</fullName>
    </submittedName>
</protein>
<reference evidence="2 3" key="1">
    <citation type="submission" date="2020-04" db="EMBL/GenBank/DDBJ databases">
        <authorList>
            <person name="Klaysubun C."/>
            <person name="Duangmal K."/>
            <person name="Lipun K."/>
        </authorList>
    </citation>
    <scope>NUCLEOTIDE SEQUENCE [LARGE SCALE GENOMIC DNA]</scope>
    <source>
        <strain evidence="2 3">JCM 11839</strain>
    </source>
</reference>
<dbReference type="SUPFAM" id="SSF54593">
    <property type="entry name" value="Glyoxalase/Bleomycin resistance protein/Dihydroxybiphenyl dioxygenase"/>
    <property type="match status" value="1"/>
</dbReference>
<comment type="caution">
    <text evidence="2">The sequence shown here is derived from an EMBL/GenBank/DDBJ whole genome shotgun (WGS) entry which is preliminary data.</text>
</comment>
<accession>A0ABX1RGW9</accession>